<dbReference type="Proteomes" id="UP000594404">
    <property type="component" value="Chromosome"/>
</dbReference>
<dbReference type="EMBL" id="CP049266">
    <property type="protein sequence ID" value="QPH92187.1"/>
    <property type="molecule type" value="Genomic_DNA"/>
</dbReference>
<dbReference type="InterPro" id="IPR053737">
    <property type="entry name" value="Type_II_TA_Toxin"/>
</dbReference>
<dbReference type="RefSeq" id="WP_107713909.1">
    <property type="nucleotide sequence ID" value="NZ_CABPVP010000013.1"/>
</dbReference>
<gene>
    <name evidence="2" type="ORF">CVT01_06620</name>
</gene>
<proteinExistence type="predicted"/>
<name>A0A7S9RIK7_9BACT</name>
<dbReference type="AlphaFoldDB" id="A0A7S9RIK7"/>
<evidence type="ECO:0000313" key="3">
    <source>
        <dbReference type="Proteomes" id="UP000594404"/>
    </source>
</evidence>
<evidence type="ECO:0000259" key="1">
    <source>
        <dbReference type="PROSITE" id="PS51459"/>
    </source>
</evidence>
<reference evidence="2 3" key="1">
    <citation type="journal article" date="2018" name="Emerg. Microbes Infect.">
        <title>Genomic analysis of oral Campylobacter concisus strains identified a potential bacterial molecular marker associated with active Crohn's disease.</title>
        <authorList>
            <person name="Liu F."/>
            <person name="Ma R."/>
            <person name="Tay C.Y.A."/>
            <person name="Octavia S."/>
            <person name="Lan R."/>
            <person name="Chung H.K.L."/>
            <person name="Riordan S.M."/>
            <person name="Grimm M.C."/>
            <person name="Leong R.W."/>
            <person name="Tanaka M.M."/>
            <person name="Connor S."/>
            <person name="Zhang L."/>
        </authorList>
    </citation>
    <scope>NUCLEOTIDE SEQUENCE [LARGE SCALE GENOMIC DNA]</scope>
    <source>
        <strain evidence="2 3">P1CDO3</strain>
    </source>
</reference>
<dbReference type="InterPro" id="IPR003812">
    <property type="entry name" value="Fido"/>
</dbReference>
<dbReference type="InterPro" id="IPR036597">
    <property type="entry name" value="Fido-like_dom_sf"/>
</dbReference>
<accession>A0A7S9RIK7</accession>
<protein>
    <submittedName>
        <fullName evidence="2">Fic family protein</fullName>
    </submittedName>
</protein>
<evidence type="ECO:0000313" key="2">
    <source>
        <dbReference type="EMBL" id="QPH92187.1"/>
    </source>
</evidence>
<dbReference type="SUPFAM" id="SSF140931">
    <property type="entry name" value="Fic-like"/>
    <property type="match status" value="1"/>
</dbReference>
<feature type="domain" description="Fido" evidence="1">
    <location>
        <begin position="37"/>
        <end position="174"/>
    </location>
</feature>
<dbReference type="PROSITE" id="PS51459">
    <property type="entry name" value="FIDO"/>
    <property type="match status" value="1"/>
</dbReference>
<organism evidence="2 3">
    <name type="scientific">Campylobacter concisus</name>
    <dbReference type="NCBI Taxonomy" id="199"/>
    <lineage>
        <taxon>Bacteria</taxon>
        <taxon>Pseudomonadati</taxon>
        <taxon>Campylobacterota</taxon>
        <taxon>Epsilonproteobacteria</taxon>
        <taxon>Campylobacterales</taxon>
        <taxon>Campylobacteraceae</taxon>
        <taxon>Campylobacter</taxon>
    </lineage>
</organism>
<dbReference type="Gene3D" id="1.20.120.1870">
    <property type="entry name" value="Fic/DOC protein, Fido domain"/>
    <property type="match status" value="1"/>
</dbReference>
<dbReference type="Pfam" id="PF02661">
    <property type="entry name" value="Fic"/>
    <property type="match status" value="1"/>
</dbReference>
<sequence>MNSNDKEALELIRYYKKSWSLLQKFDDGSLGLCKSDVGKNFILGYDEALMAVDELKRELIKRGEASNIFGVQKAREFEGIIKNIYQTFGGRDLLASPQEKAANLIYYIIKDHPFSDGNKRIGSFIFILFLSKCKLLFKSNGERRISDNALVTLALFVAQSEPKQKDMVVNLITNLLGD</sequence>